<dbReference type="Gene3D" id="2.30.30.140">
    <property type="match status" value="1"/>
</dbReference>
<evidence type="ECO:0000313" key="5">
    <source>
        <dbReference type="Proteomes" id="UP000663829"/>
    </source>
</evidence>
<dbReference type="Pfam" id="PF00855">
    <property type="entry name" value="PWWP"/>
    <property type="match status" value="1"/>
</dbReference>
<dbReference type="SUPFAM" id="SSF63748">
    <property type="entry name" value="Tudor/PWWP/MBT"/>
    <property type="match status" value="1"/>
</dbReference>
<evidence type="ECO:0000313" key="3">
    <source>
        <dbReference type="EMBL" id="CAF1070661.1"/>
    </source>
</evidence>
<keyword evidence="5" id="KW-1185">Reference proteome</keyword>
<evidence type="ECO:0000259" key="2">
    <source>
        <dbReference type="PROSITE" id="PS50812"/>
    </source>
</evidence>
<feature type="compositionally biased region" description="Polar residues" evidence="1">
    <location>
        <begin position="1"/>
        <end position="16"/>
    </location>
</feature>
<dbReference type="Proteomes" id="UP000681722">
    <property type="component" value="Unassembled WGS sequence"/>
</dbReference>
<feature type="compositionally biased region" description="Basic and acidic residues" evidence="1">
    <location>
        <begin position="24"/>
        <end position="45"/>
    </location>
</feature>
<feature type="region of interest" description="Disordered" evidence="1">
    <location>
        <begin position="209"/>
        <end position="316"/>
    </location>
</feature>
<evidence type="ECO:0000256" key="1">
    <source>
        <dbReference type="SAM" id="MobiDB-lite"/>
    </source>
</evidence>
<dbReference type="AlphaFoldDB" id="A0A814LVC9"/>
<evidence type="ECO:0000313" key="4">
    <source>
        <dbReference type="EMBL" id="CAF3837712.1"/>
    </source>
</evidence>
<dbReference type="InterPro" id="IPR000313">
    <property type="entry name" value="PWWP_dom"/>
</dbReference>
<dbReference type="SMART" id="SM00293">
    <property type="entry name" value="PWWP"/>
    <property type="match status" value="1"/>
</dbReference>
<dbReference type="EMBL" id="CAJNOQ010004700">
    <property type="protein sequence ID" value="CAF1070661.1"/>
    <property type="molecule type" value="Genomic_DNA"/>
</dbReference>
<feature type="region of interest" description="Disordered" evidence="1">
    <location>
        <begin position="1"/>
        <end position="59"/>
    </location>
</feature>
<dbReference type="PROSITE" id="PS50812">
    <property type="entry name" value="PWWP"/>
    <property type="match status" value="1"/>
</dbReference>
<feature type="compositionally biased region" description="Low complexity" evidence="1">
    <location>
        <begin position="231"/>
        <end position="257"/>
    </location>
</feature>
<gene>
    <name evidence="3" type="ORF">GPM918_LOCUS17257</name>
    <name evidence="4" type="ORF">SRO942_LOCUS17252</name>
</gene>
<dbReference type="OrthoDB" id="422362at2759"/>
<proteinExistence type="predicted"/>
<comment type="caution">
    <text evidence="3">The sequence shown here is derived from an EMBL/GenBank/DDBJ whole genome shotgun (WGS) entry which is preliminary data.</text>
</comment>
<protein>
    <recommendedName>
        <fullName evidence="2">PWWP domain-containing protein</fullName>
    </recommendedName>
</protein>
<reference evidence="3" key="1">
    <citation type="submission" date="2021-02" db="EMBL/GenBank/DDBJ databases">
        <authorList>
            <person name="Nowell W R."/>
        </authorList>
    </citation>
    <scope>NUCLEOTIDE SEQUENCE</scope>
</reference>
<feature type="domain" description="PWWP" evidence="2">
    <location>
        <begin position="62"/>
        <end position="131"/>
    </location>
</feature>
<accession>A0A814LVC9</accession>
<sequence length="489" mass="55742">MTNDSTLSTEEINGNTKRPRRIKKSIDYPFHHERQQKSSKKKSETIKIQVNGGREPPNPFENGEIVWTKLQGYPWWPALIFGCFSENGTPHTKLVAGRSRGSKRQYFVYFYGPYFEYSWVFTASLLKYSGLDDFIRNAETAVQQATSRLEQEKLANRYQLKVSVQNRPRWDGAIADANRALSLPKEKRMEEFADLLKNILAKANVSPDSSNFIKSEQTDDDTTNKKSAAIKQRSSVSSRTSSLSAKKSATKKPSPNKHSPTSDNVGKVMAKKISNGRLSAGGESKRSNTNHSMTSPTTTTRISKRKLNAKKGDDQCMATSKTAKKVQYTMPNDIDLSSSQHVLTDKISDLSEVRMTSLHAGLPILTKYEEKKIADDLINHSDGELLTLDDAQTLACEQAVEIISENFGYRMPCVQVEWFYEFLLKHPQIFFKHHHWFDHLQLGTIPTHSDPIDLKRWECQAILHAQMLKEKETTTYDQQQQSRRSNRLR</sequence>
<organism evidence="3 5">
    <name type="scientific">Didymodactylos carnosus</name>
    <dbReference type="NCBI Taxonomy" id="1234261"/>
    <lineage>
        <taxon>Eukaryota</taxon>
        <taxon>Metazoa</taxon>
        <taxon>Spiralia</taxon>
        <taxon>Gnathifera</taxon>
        <taxon>Rotifera</taxon>
        <taxon>Eurotatoria</taxon>
        <taxon>Bdelloidea</taxon>
        <taxon>Philodinida</taxon>
        <taxon>Philodinidae</taxon>
        <taxon>Didymodactylos</taxon>
    </lineage>
</organism>
<dbReference type="EMBL" id="CAJOBC010004700">
    <property type="protein sequence ID" value="CAF3837712.1"/>
    <property type="molecule type" value="Genomic_DNA"/>
</dbReference>
<feature type="compositionally biased region" description="Low complexity" evidence="1">
    <location>
        <begin position="287"/>
        <end position="300"/>
    </location>
</feature>
<dbReference type="Proteomes" id="UP000663829">
    <property type="component" value="Unassembled WGS sequence"/>
</dbReference>
<name>A0A814LVC9_9BILA</name>